<reference evidence="2 3" key="1">
    <citation type="submission" date="2018-03" db="EMBL/GenBank/DDBJ databases">
        <title>Genomic Encyclopedia of Archaeal and Bacterial Type Strains, Phase II (KMG-II): from individual species to whole genera.</title>
        <authorList>
            <person name="Goeker M."/>
        </authorList>
    </citation>
    <scope>NUCLEOTIDE SEQUENCE [LARGE SCALE GENOMIC DNA]</scope>
    <source>
        <strain evidence="2 3">DSM 19711</strain>
    </source>
</reference>
<dbReference type="AlphaFoldDB" id="A0A2T0R9L3"/>
<evidence type="ECO:0000313" key="2">
    <source>
        <dbReference type="EMBL" id="PRY17859.1"/>
    </source>
</evidence>
<dbReference type="Proteomes" id="UP000238083">
    <property type="component" value="Unassembled WGS sequence"/>
</dbReference>
<gene>
    <name evidence="2" type="ORF">CLV37_101101</name>
</gene>
<accession>A0A2T0R9L3</accession>
<dbReference type="RefSeq" id="WP_106205939.1">
    <property type="nucleotide sequence ID" value="NZ_PVZF01000001.1"/>
</dbReference>
<dbReference type="InterPro" id="IPR005303">
    <property type="entry name" value="MOCOS_middle"/>
</dbReference>
<organism evidence="2 3">
    <name type="scientific">Kineococcus rhizosphaerae</name>
    <dbReference type="NCBI Taxonomy" id="559628"/>
    <lineage>
        <taxon>Bacteria</taxon>
        <taxon>Bacillati</taxon>
        <taxon>Actinomycetota</taxon>
        <taxon>Actinomycetes</taxon>
        <taxon>Kineosporiales</taxon>
        <taxon>Kineosporiaceae</taxon>
        <taxon>Kineococcus</taxon>
    </lineage>
</organism>
<sequence length="187" mass="18524">MSVTGTLHSIGLFPVKSTGGLSPTSAALDADGLVGDRGFAVVDATGAALRAKSHPALAGLQVLGPPGAPRLQVPGGVSLADLLGVPGARLAPVAGGARQVEAVHVVSRRQRTAPGAGDTARANLVVDLHGGPEPDAGDWVGGTLRVGDVELEVVGVPRHCGGVFARVLRGGTVRNGDVAELRPGTPG</sequence>
<comment type="caution">
    <text evidence="2">The sequence shown here is derived from an EMBL/GenBank/DDBJ whole genome shotgun (WGS) entry which is preliminary data.</text>
</comment>
<dbReference type="Pfam" id="PF03476">
    <property type="entry name" value="MOSC_N"/>
    <property type="match status" value="1"/>
</dbReference>
<keyword evidence="3" id="KW-1185">Reference proteome</keyword>
<protein>
    <recommendedName>
        <fullName evidence="1">Molybdenum cofactor sulfurase middle domain-containing protein</fullName>
    </recommendedName>
</protein>
<feature type="domain" description="Molybdenum cofactor sulfurase middle" evidence="1">
    <location>
        <begin position="5"/>
        <end position="74"/>
    </location>
</feature>
<proteinExistence type="predicted"/>
<dbReference type="SUPFAM" id="SSF50800">
    <property type="entry name" value="PK beta-barrel domain-like"/>
    <property type="match status" value="1"/>
</dbReference>
<dbReference type="SUPFAM" id="SSF141673">
    <property type="entry name" value="MOSC N-terminal domain-like"/>
    <property type="match status" value="1"/>
</dbReference>
<evidence type="ECO:0000313" key="3">
    <source>
        <dbReference type="Proteomes" id="UP000238083"/>
    </source>
</evidence>
<dbReference type="InterPro" id="IPR011037">
    <property type="entry name" value="Pyrv_Knase-like_insert_dom_sf"/>
</dbReference>
<dbReference type="OrthoDB" id="9793178at2"/>
<evidence type="ECO:0000259" key="1">
    <source>
        <dbReference type="Pfam" id="PF03476"/>
    </source>
</evidence>
<name>A0A2T0R9L3_9ACTN</name>
<dbReference type="EMBL" id="PVZF01000001">
    <property type="protein sequence ID" value="PRY17859.1"/>
    <property type="molecule type" value="Genomic_DNA"/>
</dbReference>